<feature type="compositionally biased region" description="Gly residues" evidence="1">
    <location>
        <begin position="47"/>
        <end position="56"/>
    </location>
</feature>
<organismHost>
    <name type="scientific">Lepidoptera</name>
    <name type="common">moths &amp; butterflies</name>
    <dbReference type="NCBI Taxonomy" id="7088"/>
</organismHost>
<organism evidence="2 3">
    <name type="scientific">Spodoptera littoralis nuclear polyhedrosis virus</name>
    <name type="common">SlNPV</name>
    <dbReference type="NCBI Taxonomy" id="10456"/>
    <lineage>
        <taxon>Viruses</taxon>
        <taxon>Viruses incertae sedis</taxon>
        <taxon>Naldaviricetes</taxon>
        <taxon>Lefavirales</taxon>
        <taxon>Baculoviridae</taxon>
        <taxon>Alphabaculovirus</taxon>
        <taxon>Alphabaculovirus splittoralis</taxon>
    </lineage>
</organism>
<reference evidence="2 3" key="1">
    <citation type="journal article" date="2013" name="Virus Res.">
        <title>Determination and analysis of the genome sequence of Spodoptera littoralis multiple nucleopolyhedrovirus.</title>
        <authorList>
            <person name="Breitenbach J.E."/>
            <person name="El-Sheikh el.-S.A."/>
            <person name="Harrison R.L."/>
            <person name="Rowley D.L."/>
            <person name="Sparks M.E."/>
            <person name="Gundersen-Rindal D.E."/>
            <person name="Popham H.J."/>
        </authorList>
    </citation>
    <scope>NUCLEOTIDE SEQUENCE [LARGE SCALE GENOMIC DNA]</scope>
    <source>
        <strain evidence="2">AN1956</strain>
    </source>
</reference>
<dbReference type="OrthoDB" id="29737at10239"/>
<name>M1JSG6_NPVSL</name>
<feature type="compositionally biased region" description="Basic residues" evidence="1">
    <location>
        <begin position="13"/>
        <end position="22"/>
    </location>
</feature>
<gene>
    <name evidence="2" type="ORF">SlsnVgp042</name>
</gene>
<feature type="region of interest" description="Disordered" evidence="1">
    <location>
        <begin position="98"/>
        <end position="125"/>
    </location>
</feature>
<protein>
    <submittedName>
        <fullName evidence="2">Uncharacterized protein</fullName>
    </submittedName>
</protein>
<dbReference type="Proteomes" id="UP000232896">
    <property type="component" value="Segment"/>
</dbReference>
<accession>M1JSG6</accession>
<evidence type="ECO:0000256" key="1">
    <source>
        <dbReference type="SAM" id="MobiDB-lite"/>
    </source>
</evidence>
<evidence type="ECO:0000313" key="3">
    <source>
        <dbReference type="Proteomes" id="UP000232896"/>
    </source>
</evidence>
<feature type="region of interest" description="Disordered" evidence="1">
    <location>
        <begin position="1"/>
        <end position="56"/>
    </location>
</feature>
<dbReference type="EMBL" id="JX454574">
    <property type="protein sequence ID" value="AGE89897.1"/>
    <property type="molecule type" value="Genomic_DNA"/>
</dbReference>
<evidence type="ECO:0000313" key="2">
    <source>
        <dbReference type="EMBL" id="AGE89897.1"/>
    </source>
</evidence>
<sequence>MSASGGSNLFGRIGRKDKKRQLHRENEAAPSVSRRRLSGKETTNGSVVGGGGGGGGGVNLVAEDEFILPNYETVPPPAGEYADVNMREDFGEESSISTTQTAADDTGTAVAVSNTPTTSSTVTSHEAETNIITTSNNTITTSTNTNTNTNTNTTSTNTTTTTTTTKLLPKTHHRTVSSFSFDMRTPSEIYFNNDPMTIRIVPPMLQYIPSSPNNVHYVQKAIDNLKYYLQNIIDYRNVDMMTFFISYDVNQEHKIYFEEIVMNLLAYGANKDNANHIIDLFENYYMGFTNILDVLLNVVVNVNYSTNRPREITYSLINFINACAQHIENKIEQRLVTSNVSKNLSSRILYDEDVTSRVQSIQIQLTGSYNSKLIQLQGKRLYKYTADNADDTFDHPMPAKNFTEQILELEYDVEMVNTDLYV</sequence>
<keyword evidence="3" id="KW-1185">Reference proteome</keyword>
<feature type="region of interest" description="Disordered" evidence="1">
    <location>
        <begin position="137"/>
        <end position="161"/>
    </location>
</feature>
<proteinExistence type="predicted"/>